<comment type="caution">
    <text evidence="3">The sequence shown here is derived from an EMBL/GenBank/DDBJ whole genome shotgun (WGS) entry which is preliminary data.</text>
</comment>
<evidence type="ECO:0000313" key="4">
    <source>
        <dbReference type="Proteomes" id="UP001190700"/>
    </source>
</evidence>
<gene>
    <name evidence="2" type="ORF">CYMTET_10896</name>
    <name evidence="3" type="ORF">CYMTET_6577</name>
</gene>
<sequence length="205" mass="23383">MGDIQGDNADECIPEEWDNFSTFLEIRKKRNTVIAAFYAWENTGVEHEALGNLLLDSFVNKWQLLGGEASDSTQFFGTLVPRHQGALLRTVIKVSLSLNLLSYANLALNNLGGKSLVTITLFPLQNFSEIFAMKEDSAKLDLSRDNQFTKRILEASRGQFHDTCLLKLGEALLGYDIYTHTHWKKQQTHSQRNIPDQKTQQHRWD</sequence>
<protein>
    <submittedName>
        <fullName evidence="3">Uncharacterized protein</fullName>
    </submittedName>
</protein>
<dbReference type="AlphaFoldDB" id="A0AAE0GWU4"/>
<proteinExistence type="predicted"/>
<evidence type="ECO:0000313" key="2">
    <source>
        <dbReference type="EMBL" id="KAK3281307.1"/>
    </source>
</evidence>
<organism evidence="3 4">
    <name type="scientific">Cymbomonas tetramitiformis</name>
    <dbReference type="NCBI Taxonomy" id="36881"/>
    <lineage>
        <taxon>Eukaryota</taxon>
        <taxon>Viridiplantae</taxon>
        <taxon>Chlorophyta</taxon>
        <taxon>Pyramimonadophyceae</taxon>
        <taxon>Pyramimonadales</taxon>
        <taxon>Pyramimonadaceae</taxon>
        <taxon>Cymbomonas</taxon>
    </lineage>
</organism>
<dbReference type="EMBL" id="LGRX02003893">
    <property type="protein sequence ID" value="KAK3281307.1"/>
    <property type="molecule type" value="Genomic_DNA"/>
</dbReference>
<reference evidence="3" key="2">
    <citation type="submission" date="2023-06" db="EMBL/GenBank/DDBJ databases">
        <title>Long-read-based genome assembly of the green algal bacterivore Cymbomonas tetramitiformis.</title>
        <authorList>
            <person name="Gyaltshen Y."/>
            <person name="Rozenberg A."/>
            <person name="Paasch A."/>
            <person name="Burns J.A."/>
            <person name="Warring S."/>
            <person name="Larson R."/>
            <person name="Maurer-Alcala X."/>
            <person name="Dacks J."/>
            <person name="Kim E."/>
        </authorList>
    </citation>
    <scope>NUCLEOTIDE SEQUENCE</scope>
    <source>
        <strain evidence="3">PLY_AMNH</strain>
    </source>
</reference>
<feature type="region of interest" description="Disordered" evidence="1">
    <location>
        <begin position="186"/>
        <end position="205"/>
    </location>
</feature>
<evidence type="ECO:0000313" key="3">
    <source>
        <dbReference type="EMBL" id="KAK3285834.1"/>
    </source>
</evidence>
<evidence type="ECO:0000256" key="1">
    <source>
        <dbReference type="SAM" id="MobiDB-lite"/>
    </source>
</evidence>
<dbReference type="Proteomes" id="UP001190700">
    <property type="component" value="Unassembled WGS sequence"/>
</dbReference>
<accession>A0AAE0GWU4</accession>
<reference evidence="3 4" key="1">
    <citation type="journal article" date="2015" name="Genome Biol. Evol.">
        <title>Comparative Genomics of a Bacterivorous Green Alga Reveals Evolutionary Causalities and Consequences of Phago-Mixotrophic Mode of Nutrition.</title>
        <authorList>
            <person name="Burns J.A."/>
            <person name="Paasch A."/>
            <person name="Narechania A."/>
            <person name="Kim E."/>
        </authorList>
    </citation>
    <scope>NUCLEOTIDE SEQUENCE [LARGE SCALE GENOMIC DNA]</scope>
    <source>
        <strain evidence="3">PLY_AMNH</strain>
    </source>
</reference>
<feature type="compositionally biased region" description="Polar residues" evidence="1">
    <location>
        <begin position="188"/>
        <end position="198"/>
    </location>
</feature>
<name>A0AAE0GWU4_9CHLO</name>
<keyword evidence="4" id="KW-1185">Reference proteome</keyword>
<dbReference type="EMBL" id="LGRX02001607">
    <property type="protein sequence ID" value="KAK3285834.1"/>
    <property type="molecule type" value="Genomic_DNA"/>
</dbReference>